<evidence type="ECO:0000313" key="3">
    <source>
        <dbReference type="Proteomes" id="UP001501231"/>
    </source>
</evidence>
<protein>
    <recommendedName>
        <fullName evidence="4">DMT family transporter</fullName>
    </recommendedName>
</protein>
<sequence>MSAGVAIPILMVILTMLLGQVGTFLSIKTGFLKEVDALTTSCVTGIVMSVVLWIRVRPWREKASWALWWRAVTIGIVIVGTSIAGDTAFRVLEVATVTALMVVATSHISVACRIVAEWTRGRRGLGDLRWLAGSLCGVLLLSPPGAVSPTGLFLVVAGSASYHLTQKFRSDLPDDDLDTYSALSRLPMVPFFFVLLFYYGDGAAGVVDMGLINFLICVWAGVVGSIISLVRNTAWKKGVRAVGESMLNPLIPALTALVGVLAGQTLPWPAFVGIGLIVLSSIGGARSDLRQQKAEQQQGSD</sequence>
<evidence type="ECO:0000256" key="1">
    <source>
        <dbReference type="SAM" id="Phobius"/>
    </source>
</evidence>
<feature type="transmembrane region" description="Helical" evidence="1">
    <location>
        <begin position="211"/>
        <end position="230"/>
    </location>
</feature>
<evidence type="ECO:0008006" key="4">
    <source>
        <dbReference type="Google" id="ProtNLM"/>
    </source>
</evidence>
<dbReference type="Proteomes" id="UP001501231">
    <property type="component" value="Unassembled WGS sequence"/>
</dbReference>
<feature type="transmembrane region" description="Helical" evidence="1">
    <location>
        <begin position="180"/>
        <end position="199"/>
    </location>
</feature>
<accession>A0ABP5WFQ4</accession>
<keyword evidence="1" id="KW-1133">Transmembrane helix</keyword>
<proteinExistence type="predicted"/>
<comment type="caution">
    <text evidence="2">The sequence shown here is derived from an EMBL/GenBank/DDBJ whole genome shotgun (WGS) entry which is preliminary data.</text>
</comment>
<feature type="transmembrane region" description="Helical" evidence="1">
    <location>
        <begin position="250"/>
        <end position="283"/>
    </location>
</feature>
<organism evidence="2 3">
    <name type="scientific">Actinomadura vinacea</name>
    <dbReference type="NCBI Taxonomy" id="115336"/>
    <lineage>
        <taxon>Bacteria</taxon>
        <taxon>Bacillati</taxon>
        <taxon>Actinomycetota</taxon>
        <taxon>Actinomycetes</taxon>
        <taxon>Streptosporangiales</taxon>
        <taxon>Thermomonosporaceae</taxon>
        <taxon>Actinomadura</taxon>
    </lineage>
</organism>
<keyword evidence="3" id="KW-1185">Reference proteome</keyword>
<feature type="transmembrane region" description="Helical" evidence="1">
    <location>
        <begin position="66"/>
        <end position="85"/>
    </location>
</feature>
<reference evidence="3" key="1">
    <citation type="journal article" date="2019" name="Int. J. Syst. Evol. Microbiol.">
        <title>The Global Catalogue of Microorganisms (GCM) 10K type strain sequencing project: providing services to taxonomists for standard genome sequencing and annotation.</title>
        <authorList>
            <consortium name="The Broad Institute Genomics Platform"/>
            <consortium name="The Broad Institute Genome Sequencing Center for Infectious Disease"/>
            <person name="Wu L."/>
            <person name="Ma J."/>
        </authorList>
    </citation>
    <scope>NUCLEOTIDE SEQUENCE [LARGE SCALE GENOMIC DNA]</scope>
    <source>
        <strain evidence="3">JCM 3325</strain>
    </source>
</reference>
<dbReference type="RefSeq" id="WP_344591155.1">
    <property type="nucleotide sequence ID" value="NZ_BAAARW010000016.1"/>
</dbReference>
<feature type="transmembrane region" description="Helical" evidence="1">
    <location>
        <begin position="97"/>
        <end position="116"/>
    </location>
</feature>
<evidence type="ECO:0000313" key="2">
    <source>
        <dbReference type="EMBL" id="GAA2426420.1"/>
    </source>
</evidence>
<name>A0ABP5WFQ4_9ACTN</name>
<keyword evidence="1" id="KW-0472">Membrane</keyword>
<keyword evidence="1" id="KW-0812">Transmembrane</keyword>
<feature type="transmembrane region" description="Helical" evidence="1">
    <location>
        <begin position="35"/>
        <end position="54"/>
    </location>
</feature>
<dbReference type="EMBL" id="BAAARW010000016">
    <property type="protein sequence ID" value="GAA2426420.1"/>
    <property type="molecule type" value="Genomic_DNA"/>
</dbReference>
<feature type="transmembrane region" description="Helical" evidence="1">
    <location>
        <begin position="128"/>
        <end position="160"/>
    </location>
</feature>
<gene>
    <name evidence="2" type="ORF">GCM10010191_43690</name>
</gene>